<evidence type="ECO:0000256" key="5">
    <source>
        <dbReference type="ARBA" id="ARBA00023277"/>
    </source>
</evidence>
<comment type="similarity">
    <text evidence="2">Belongs to the glycosyl hydrolase 100 family.</text>
</comment>
<organism evidence="7 8">
    <name type="scientific">Halpernia frigidisoli</name>
    <dbReference type="NCBI Taxonomy" id="1125876"/>
    <lineage>
        <taxon>Bacteria</taxon>
        <taxon>Pseudomonadati</taxon>
        <taxon>Bacteroidota</taxon>
        <taxon>Flavobacteriia</taxon>
        <taxon>Flavobacteriales</taxon>
        <taxon>Weeksellaceae</taxon>
        <taxon>Chryseobacterium group</taxon>
        <taxon>Halpernia</taxon>
    </lineage>
</organism>
<dbReference type="EC" id="3.2.1.26" evidence="3"/>
<dbReference type="OrthoDB" id="49490at2"/>
<dbReference type="STRING" id="1125876.SAMN05443292_2144"/>
<evidence type="ECO:0000256" key="1">
    <source>
        <dbReference type="ARBA" id="ARBA00000094"/>
    </source>
</evidence>
<comment type="catalytic activity">
    <reaction evidence="1">
        <text>Hydrolysis of terminal non-reducing beta-D-fructofuranoside residues in beta-D-fructofuranosides.</text>
        <dbReference type="EC" id="3.2.1.26"/>
    </reaction>
</comment>
<dbReference type="SUPFAM" id="SSF48208">
    <property type="entry name" value="Six-hairpin glycosidases"/>
    <property type="match status" value="1"/>
</dbReference>
<evidence type="ECO:0000313" key="7">
    <source>
        <dbReference type="EMBL" id="SFI29663.1"/>
    </source>
</evidence>
<dbReference type="AlphaFoldDB" id="A0A1I3H1Y7"/>
<dbReference type="GO" id="GO:0005975">
    <property type="term" value="P:carbohydrate metabolic process"/>
    <property type="evidence" value="ECO:0007669"/>
    <property type="project" value="InterPro"/>
</dbReference>
<dbReference type="Pfam" id="PF12899">
    <property type="entry name" value="Glyco_hydro_100"/>
    <property type="match status" value="1"/>
</dbReference>
<keyword evidence="5" id="KW-0119">Carbohydrate metabolism</keyword>
<dbReference type="EMBL" id="FOQT01000003">
    <property type="protein sequence ID" value="SFI29663.1"/>
    <property type="molecule type" value="Genomic_DNA"/>
</dbReference>
<dbReference type="InterPro" id="IPR012341">
    <property type="entry name" value="6hp_glycosidase-like_sf"/>
</dbReference>
<evidence type="ECO:0000313" key="8">
    <source>
        <dbReference type="Proteomes" id="UP000198931"/>
    </source>
</evidence>
<dbReference type="Proteomes" id="UP000198931">
    <property type="component" value="Unassembled WGS sequence"/>
</dbReference>
<reference evidence="7 8" key="1">
    <citation type="submission" date="2016-10" db="EMBL/GenBank/DDBJ databases">
        <authorList>
            <person name="de Groot N.N."/>
        </authorList>
    </citation>
    <scope>NUCLEOTIDE SEQUENCE [LARGE SCALE GENOMIC DNA]</scope>
    <source>
        <strain evidence="7 8">DSM 26000</strain>
    </source>
</reference>
<keyword evidence="4" id="KW-0378">Hydrolase</keyword>
<name>A0A1I3H1Y7_9FLAO</name>
<dbReference type="InterPro" id="IPR024746">
    <property type="entry name" value="Glyco_hydro_100"/>
</dbReference>
<protein>
    <recommendedName>
        <fullName evidence="3">beta-fructofuranosidase</fullName>
        <ecNumber evidence="3">3.2.1.26</ecNumber>
    </recommendedName>
</protein>
<keyword evidence="6" id="KW-0326">Glycosidase</keyword>
<evidence type="ECO:0000256" key="2">
    <source>
        <dbReference type="ARBA" id="ARBA00007671"/>
    </source>
</evidence>
<dbReference type="InterPro" id="IPR008928">
    <property type="entry name" value="6-hairpin_glycosidase_sf"/>
</dbReference>
<dbReference type="GO" id="GO:0004564">
    <property type="term" value="F:beta-fructofuranosidase activity"/>
    <property type="evidence" value="ECO:0007669"/>
    <property type="project" value="UniProtKB-EC"/>
</dbReference>
<dbReference type="RefSeq" id="WP_090080385.1">
    <property type="nucleotide sequence ID" value="NZ_FOQT01000003.1"/>
</dbReference>
<proteinExistence type="inferred from homology"/>
<gene>
    <name evidence="7" type="ORF">SAMN05443292_2144</name>
</gene>
<accession>A0A1I3H1Y7</accession>
<dbReference type="Gene3D" id="1.50.10.10">
    <property type="match status" value="1"/>
</dbReference>
<evidence type="ECO:0000256" key="4">
    <source>
        <dbReference type="ARBA" id="ARBA00022801"/>
    </source>
</evidence>
<sequence length="386" mass="44512">MFTEAALEIIEKSIIPEGILASSAKIDNYNRIWARDSSMTGIAGVWQQDKVIAEGLKNSTLTLLKHQNHLGQIPSNVAIFEDKQTASFGSLVGRIDCNSWWIIASCIYLKFSKDEVLKKQFENPIKKAFFCLETWEYNSRGLLYGPLGGNWADEYVTSGYTLYDNVLRFWAFKIFAEVFQEEDYFAKAENLKKIIKSNFTKNSSEKTIHPNAVKNAESKPYFWAAFDPSGYNTSFDMAGNSLALLMGFYEETSDLENYLRELQKEFNSWALPVFYPIITEKDKYWDLLSNNYSYQFKNYPNHFHNGGSWPVFLGWMSLGLSRQNKDSEIVKNILEEYEKLLSKYPGKEFSEYYDTKEFKPLGTPDLCFSATGYLLMKMAKSNLKII</sequence>
<dbReference type="GO" id="GO:0033926">
    <property type="term" value="F:endo-alpha-N-acetylgalactosaminidase activity"/>
    <property type="evidence" value="ECO:0007669"/>
    <property type="project" value="InterPro"/>
</dbReference>
<evidence type="ECO:0000256" key="3">
    <source>
        <dbReference type="ARBA" id="ARBA00012758"/>
    </source>
</evidence>
<keyword evidence="8" id="KW-1185">Reference proteome</keyword>
<evidence type="ECO:0000256" key="6">
    <source>
        <dbReference type="ARBA" id="ARBA00023295"/>
    </source>
</evidence>